<evidence type="ECO:0000256" key="6">
    <source>
        <dbReference type="ARBA" id="ARBA00022679"/>
    </source>
</evidence>
<feature type="transmembrane region" description="Helical" evidence="13">
    <location>
        <begin position="1259"/>
        <end position="1280"/>
    </location>
</feature>
<feature type="compositionally biased region" description="Basic and acidic residues" evidence="12">
    <location>
        <begin position="285"/>
        <end position="299"/>
    </location>
</feature>
<feature type="compositionally biased region" description="Low complexity" evidence="12">
    <location>
        <begin position="619"/>
        <end position="632"/>
    </location>
</feature>
<evidence type="ECO:0000256" key="13">
    <source>
        <dbReference type="SAM" id="Phobius"/>
    </source>
</evidence>
<keyword evidence="5" id="KW-0328">Glycosyltransferase</keyword>
<feature type="transmembrane region" description="Helical" evidence="13">
    <location>
        <begin position="1059"/>
        <end position="1079"/>
    </location>
</feature>
<feature type="region of interest" description="Disordered" evidence="12">
    <location>
        <begin position="1"/>
        <end position="66"/>
    </location>
</feature>
<comment type="similarity">
    <text evidence="3">Belongs to the ALG6/ALG8 glucosyltransferase family.</text>
</comment>
<dbReference type="GO" id="GO:0042281">
    <property type="term" value="F:dolichyl pyrophosphate Man9GlcNAc2 alpha-1,3-glucosyltransferase activity"/>
    <property type="evidence" value="ECO:0007669"/>
    <property type="project" value="UniProtKB-EC"/>
</dbReference>
<evidence type="ECO:0000256" key="3">
    <source>
        <dbReference type="ARBA" id="ARBA00008715"/>
    </source>
</evidence>
<gene>
    <name evidence="14" type="ORF">TGPRC2_262030</name>
</gene>
<keyword evidence="10 13" id="KW-0472">Membrane</keyword>
<feature type="transmembrane region" description="Helical" evidence="13">
    <location>
        <begin position="1169"/>
        <end position="1191"/>
    </location>
</feature>
<feature type="compositionally biased region" description="Low complexity" evidence="12">
    <location>
        <begin position="369"/>
        <end position="396"/>
    </location>
</feature>
<evidence type="ECO:0000256" key="7">
    <source>
        <dbReference type="ARBA" id="ARBA00022692"/>
    </source>
</evidence>
<dbReference type="EMBL" id="AHZP02000499">
    <property type="protein sequence ID" value="KYK70564.1"/>
    <property type="molecule type" value="Genomic_DNA"/>
</dbReference>
<keyword evidence="8" id="KW-0256">Endoplasmic reticulum</keyword>
<dbReference type="Pfam" id="PF03155">
    <property type="entry name" value="Alg6_Alg8"/>
    <property type="match status" value="3"/>
</dbReference>
<dbReference type="VEuPathDB" id="ToxoDB:TGPRC2_262030"/>
<feature type="transmembrane region" description="Helical" evidence="13">
    <location>
        <begin position="1001"/>
        <end position="1021"/>
    </location>
</feature>
<name>A0A151HMN9_TOXGO</name>
<comment type="pathway">
    <text evidence="2">Protein modification; protein glycosylation.</text>
</comment>
<feature type="region of interest" description="Disordered" evidence="12">
    <location>
        <begin position="502"/>
        <end position="533"/>
    </location>
</feature>
<feature type="region of interest" description="Disordered" evidence="12">
    <location>
        <begin position="358"/>
        <end position="417"/>
    </location>
</feature>
<organism evidence="14 15">
    <name type="scientific">Toxoplasma gondii TgCatPRC2</name>
    <dbReference type="NCBI Taxonomy" id="1130821"/>
    <lineage>
        <taxon>Eukaryota</taxon>
        <taxon>Sar</taxon>
        <taxon>Alveolata</taxon>
        <taxon>Apicomplexa</taxon>
        <taxon>Conoidasida</taxon>
        <taxon>Coccidia</taxon>
        <taxon>Eucoccidiorida</taxon>
        <taxon>Eimeriorina</taxon>
        <taxon>Sarcocystidae</taxon>
        <taxon>Toxoplasma</taxon>
    </lineage>
</organism>
<sequence>MVHSFIGEAPTSPSRHCDSHVHGSERVFASMRRRDRAQRRPSDENGEALRRDSSHPSRVPPSPFSPPLSTLCPLSSPLFFVPLSRLPQRNSPSCGSASRSLLSAALSAAASHPRTGIFLSRCLTELQQLRMHTRPFSSLSSFSSSSSSSSPSFSSENGDRVAETAFLPLESRQREDLLSHLFLAVPAGLENLLASQPRAEGEANAFQDDEGDAATPRALKESWKRKKTDEPQAPRQQSCRICGGFALQVYVHLNGLLGASQREAGKDAGDAFSWRSTGGVRNEELFVSDEARREEEQRNESQTGSQASKGEDDTDGRTDAQHQFFLHFTLEVYADYPFEIPCLFFRRLVSLSELRGLSLLPKPRPSPPRHAASRSSSSRSSSSRSSSSRSPSSVSLRECDFCSSTGPSTSPRPRLLRPRVLVEEMQKRLAAVGRDDPSEVLSLSVLGESWLPSLSLLLLLRRLCAFLLLLSLQLREEGGDSIPQAAERRDARGGQPVVADCVRFSDRPKQEENSPAEDARRSKRRERGRTSDRRERDAGQDFWLCRAMRSLRRTGKAGTCLLLLFVLLLRAAVGLHPYSGEGRMQGGYGDFEAQRHWMEIAFNLPLAFWYTYGTYLSSSSPSSSLSSSSAASTGRRGGGELSESPEVKTRFREAGKRQGIAAGLPTRRTLWWPLDYPPLSAFLARLFAPLAFLVHPPAVTWWTWRRHAALSVESEKREKGTAGKGGGEPANDGEGCEGAGEEEAPNGEETKARSENEGEEDADGDAREDAEAKEEGLEEEEEATEDVRQERGRTTKKTREAKKRGTTEEQRERQRDRTDASSTRDEASPFPQFRGIEESLFRVFMRWTVIVSNFLVFALASLFFFLSSSETEKKEDEQEQGEGTPRYRRERDEEDEPEEEENGGDRDVRIGGCAEKVGVAAWFSSRFPAFSMGNFFFSSLAHDRSPRCPCASRETQSTLALLLFLLSPPLLLIDDGHFQYNGVALGLTVAATAFLFRQQDFLCAFCFTLALLFKQTSLYFAPAFFAVLLSRATQRIHFRGALQAPRTSRLPLSDCLSRLFPLGLVVLSTCFFSLLPFVLHPPRVLTLQQQQSDSLAVPPSAFFQEANAAESLDSGASGQSLPLAAALTLWRRVFPFHRGLFEDYVSNFWVAVTPVLRLRGDALLSGRSLLLLSLALTLAALLPACVGVYVHPTRDRFLAALFASASAFFLFSFHVHEKAILLPATAALLLLPRNPDFGCTYSLMATFSLLHLMQKDVLVFPATLLLLAFFYLSSLLAPHLRRPACRFKFQNSSVSSPFSQAVFFFSTKLSRDKISPSPLSAPHYPLPVSSASSTVSSSSSPRSLLQQADAFSLSRFLSDVCPALLQLPVFPLRRVYIHLRFAFRSMCASLFPSSFVASVSPATRPSQLRTSAPSYVPSALSRKREELEALRASEAAAYVHVAGVLTRSGAERSFRGLDAGRCMPRRTSPLSGLSLLFLSPSGWLVAAAVLASFQLFARPPARFPFLFVYLNCVLHFVFFFASLVYVTLCSFAAQPKRGDESLLEATREDIYQEDFPFPLSENPDQGPSEVDCSRELHTQVELSVPGE</sequence>
<evidence type="ECO:0000256" key="9">
    <source>
        <dbReference type="ARBA" id="ARBA00022989"/>
    </source>
</evidence>
<evidence type="ECO:0000256" key="8">
    <source>
        <dbReference type="ARBA" id="ARBA00022824"/>
    </source>
</evidence>
<feature type="compositionally biased region" description="Basic and acidic residues" evidence="12">
    <location>
        <begin position="764"/>
        <end position="775"/>
    </location>
</feature>
<reference evidence="15" key="1">
    <citation type="submission" date="2016-03" db="EMBL/GenBank/DDBJ databases">
        <authorList>
            <person name="Sibley D."/>
            <person name="Venepally P."/>
            <person name="Karamycheva S."/>
            <person name="Hadjithomas M."/>
            <person name="Khan A."/>
            <person name="Brunk B."/>
            <person name="Roos D."/>
            <person name="Caler E."/>
            <person name="Lorenzi H."/>
        </authorList>
    </citation>
    <scope>NUCLEOTIDE SEQUENCE [LARGE SCALE GENOMIC DNA]</scope>
    <source>
        <strain evidence="15">TgCatPRC2</strain>
    </source>
</reference>
<dbReference type="Proteomes" id="UP000075225">
    <property type="component" value="Unassembled WGS sequence"/>
</dbReference>
<feature type="compositionally biased region" description="Low complexity" evidence="12">
    <location>
        <begin position="137"/>
        <end position="155"/>
    </location>
</feature>
<evidence type="ECO:0000313" key="14">
    <source>
        <dbReference type="EMBL" id="KYK70564.1"/>
    </source>
</evidence>
<feature type="region of interest" description="Disordered" evidence="12">
    <location>
        <begin position="137"/>
        <end position="157"/>
    </location>
</feature>
<evidence type="ECO:0000256" key="12">
    <source>
        <dbReference type="SAM" id="MobiDB-lite"/>
    </source>
</evidence>
<dbReference type="OrthoDB" id="334012at2759"/>
<accession>A0A151HMN9</accession>
<feature type="transmembrane region" description="Helical" evidence="13">
    <location>
        <begin position="1503"/>
        <end position="1528"/>
    </location>
</feature>
<evidence type="ECO:0000256" key="5">
    <source>
        <dbReference type="ARBA" id="ARBA00022676"/>
    </source>
</evidence>
<keyword evidence="7 13" id="KW-0812">Transmembrane</keyword>
<keyword evidence="9 13" id="KW-1133">Transmembrane helix</keyword>
<feature type="region of interest" description="Disordered" evidence="12">
    <location>
        <begin position="285"/>
        <end position="317"/>
    </location>
</feature>
<comment type="caution">
    <text evidence="14">The sequence shown here is derived from an EMBL/GenBank/DDBJ whole genome shotgun (WGS) entry which is preliminary data.</text>
</comment>
<evidence type="ECO:0000256" key="2">
    <source>
        <dbReference type="ARBA" id="ARBA00004922"/>
    </source>
</evidence>
<evidence type="ECO:0000256" key="10">
    <source>
        <dbReference type="ARBA" id="ARBA00023136"/>
    </source>
</evidence>
<feature type="compositionally biased region" description="Low complexity" evidence="12">
    <location>
        <begin position="403"/>
        <end position="413"/>
    </location>
</feature>
<dbReference type="UniPathway" id="UPA00378"/>
<feature type="compositionally biased region" description="Basic and acidic residues" evidence="12">
    <location>
        <begin position="645"/>
        <end position="654"/>
    </location>
</feature>
<feature type="compositionally biased region" description="Basic and acidic residues" evidence="12">
    <location>
        <begin position="38"/>
        <end position="55"/>
    </location>
</feature>
<feature type="transmembrane region" description="Helical" evidence="13">
    <location>
        <begin position="978"/>
        <end position="996"/>
    </location>
</feature>
<dbReference type="PANTHER" id="PTHR12413">
    <property type="entry name" value="DOLICHYL GLYCOSYLTRANSFERASE"/>
    <property type="match status" value="1"/>
</dbReference>
<feature type="transmembrane region" description="Helical" evidence="13">
    <location>
        <begin position="1197"/>
        <end position="1215"/>
    </location>
</feature>
<dbReference type="InterPro" id="IPR004856">
    <property type="entry name" value="Glyco_trans_ALG6/ALG8"/>
</dbReference>
<feature type="transmembrane region" description="Helical" evidence="13">
    <location>
        <begin position="1473"/>
        <end position="1497"/>
    </location>
</feature>
<evidence type="ECO:0000313" key="15">
    <source>
        <dbReference type="Proteomes" id="UP000075225"/>
    </source>
</evidence>
<feature type="transmembrane region" description="Helical" evidence="13">
    <location>
        <begin position="844"/>
        <end position="866"/>
    </location>
</feature>
<feature type="compositionally biased region" description="Basic and acidic residues" evidence="12">
    <location>
        <begin position="15"/>
        <end position="25"/>
    </location>
</feature>
<proteinExistence type="inferred from homology"/>
<feature type="region of interest" description="Disordered" evidence="12">
    <location>
        <begin position="619"/>
        <end position="654"/>
    </location>
</feature>
<keyword evidence="6 14" id="KW-0808">Transferase</keyword>
<feature type="compositionally biased region" description="Acidic residues" evidence="12">
    <location>
        <begin position="892"/>
        <end position="902"/>
    </location>
</feature>
<dbReference type="EC" id="2.4.1.267" evidence="4"/>
<comment type="subcellular location">
    <subcellularLocation>
        <location evidence="1">Endoplasmic reticulum membrane</location>
        <topology evidence="1">Multi-pass membrane protein</topology>
    </subcellularLocation>
</comment>
<evidence type="ECO:0000256" key="11">
    <source>
        <dbReference type="ARBA" id="ARBA00032921"/>
    </source>
</evidence>
<feature type="compositionally biased region" description="Basic and acidic residues" evidence="12">
    <location>
        <begin position="503"/>
        <end position="520"/>
    </location>
</feature>
<feature type="region of interest" description="Disordered" evidence="12">
    <location>
        <begin position="712"/>
        <end position="830"/>
    </location>
</feature>
<feature type="region of interest" description="Disordered" evidence="12">
    <location>
        <begin position="871"/>
        <end position="909"/>
    </location>
</feature>
<evidence type="ECO:0000256" key="1">
    <source>
        <dbReference type="ARBA" id="ARBA00004477"/>
    </source>
</evidence>
<dbReference type="GO" id="GO:0005789">
    <property type="term" value="C:endoplasmic reticulum membrane"/>
    <property type="evidence" value="ECO:0007669"/>
    <property type="project" value="UniProtKB-SubCell"/>
</dbReference>
<dbReference type="PANTHER" id="PTHR12413:SF1">
    <property type="entry name" value="DOLICHYL PYROPHOSPHATE MAN9GLCNAC2 ALPHA-1,3-GLUCOSYLTRANSFERASE"/>
    <property type="match status" value="1"/>
</dbReference>
<feature type="compositionally biased region" description="Basic and acidic residues" evidence="12">
    <location>
        <begin position="803"/>
        <end position="827"/>
    </location>
</feature>
<evidence type="ECO:0000256" key="4">
    <source>
        <dbReference type="ARBA" id="ARBA00011937"/>
    </source>
</evidence>
<protein>
    <recommendedName>
        <fullName evidence="4">dolichyl-P-Glc:Man9GlcNAc2-PP-dolichol alpha-1,3-glucosyltransferase</fullName>
        <ecNumber evidence="4">2.4.1.267</ecNumber>
    </recommendedName>
    <alternativeName>
        <fullName evidence="11">Dol-P-Glc:Man(9)GlcNAc(2)-PP-Dol alpha-1,3-glucosyltransferase</fullName>
    </alternativeName>
</protein>